<evidence type="ECO:0000313" key="9">
    <source>
        <dbReference type="Proteomes" id="UP000215374"/>
    </source>
</evidence>
<keyword evidence="1" id="KW-0001">2Fe-2S</keyword>
<dbReference type="PROSITE" id="PS51296">
    <property type="entry name" value="RIESKE"/>
    <property type="match status" value="1"/>
</dbReference>
<dbReference type="InterPro" id="IPR017941">
    <property type="entry name" value="Rieske_2Fe-2S"/>
</dbReference>
<dbReference type="Proteomes" id="UP000028780">
    <property type="component" value="Chromosome"/>
</dbReference>
<dbReference type="CDD" id="cd03528">
    <property type="entry name" value="Rieske_RO_ferredoxin"/>
    <property type="match status" value="1"/>
</dbReference>
<dbReference type="GO" id="GO:0046872">
    <property type="term" value="F:metal ion binding"/>
    <property type="evidence" value="ECO:0007669"/>
    <property type="project" value="UniProtKB-KW"/>
</dbReference>
<keyword evidence="7" id="KW-0560">Oxidoreductase</keyword>
<dbReference type="GO" id="GO:0004497">
    <property type="term" value="F:monooxygenase activity"/>
    <property type="evidence" value="ECO:0007669"/>
    <property type="project" value="UniProtKB-ARBA"/>
</dbReference>
<evidence type="ECO:0000313" key="8">
    <source>
        <dbReference type="Proteomes" id="UP000028780"/>
    </source>
</evidence>
<dbReference type="RefSeq" id="WP_038593226.1">
    <property type="nucleotide sequence ID" value="NZ_CP009211.1"/>
</dbReference>
<gene>
    <name evidence="7" type="primary">hcaC</name>
    <name evidence="6" type="ORF">CIMIT_11735</name>
    <name evidence="7" type="ORF">SAMEA4535761_02405</name>
</gene>
<reference evidence="7 9" key="2">
    <citation type="submission" date="2017-06" db="EMBL/GenBank/DDBJ databases">
        <authorList>
            <consortium name="Pathogen Informatics"/>
        </authorList>
    </citation>
    <scope>NUCLEOTIDE SEQUENCE [LARGE SCALE GENOMIC DNA]</scope>
    <source>
        <strain evidence="7 9">NCTC13015</strain>
    </source>
</reference>
<evidence type="ECO:0000256" key="4">
    <source>
        <dbReference type="ARBA" id="ARBA00023014"/>
    </source>
</evidence>
<protein>
    <submittedName>
        <fullName evidence="6">2Fe-2S ferredoxin</fullName>
    </submittedName>
    <submittedName>
        <fullName evidence="7">Ferredoxin subunit of phenylpropionate dioxygenase</fullName>
    </submittedName>
</protein>
<proteinExistence type="predicted"/>
<name>A0A076NUA0_9CORY</name>
<keyword evidence="7" id="KW-0223">Dioxygenase</keyword>
<dbReference type="PANTHER" id="PTHR21496:SF23">
    <property type="entry name" value="3-PHENYLPROPIONATE_CINNAMIC ACID DIOXYGENASE FERREDOXIN SUBUNIT"/>
    <property type="match status" value="1"/>
</dbReference>
<dbReference type="KEGG" id="cii:CIMIT_11735"/>
<dbReference type="STRING" id="156978.CIMIT_11735"/>
<evidence type="ECO:0000256" key="2">
    <source>
        <dbReference type="ARBA" id="ARBA00022723"/>
    </source>
</evidence>
<evidence type="ECO:0000256" key="3">
    <source>
        <dbReference type="ARBA" id="ARBA00023004"/>
    </source>
</evidence>
<sequence length="115" mass="12511">MSDAIKVAVLDDIEQEEAIVISPEDSGYKDAIAIFRTEDDEVYAINDECTHEVTSLADGWVDGTEVECPLHAAKFCLKTGEALCMPATEDVKTHKVELRGEEIWLTPGVAAEGAE</sequence>
<keyword evidence="3" id="KW-0408">Iron</keyword>
<dbReference type="PANTHER" id="PTHR21496">
    <property type="entry name" value="FERREDOXIN-RELATED"/>
    <property type="match status" value="1"/>
</dbReference>
<dbReference type="EMBL" id="LT906467">
    <property type="protein sequence ID" value="SNV87432.1"/>
    <property type="molecule type" value="Genomic_DNA"/>
</dbReference>
<evidence type="ECO:0000313" key="7">
    <source>
        <dbReference type="EMBL" id="SNV87432.1"/>
    </source>
</evidence>
<dbReference type="GO" id="GO:0051537">
    <property type="term" value="F:2 iron, 2 sulfur cluster binding"/>
    <property type="evidence" value="ECO:0007669"/>
    <property type="project" value="UniProtKB-KW"/>
</dbReference>
<dbReference type="GO" id="GO:0051213">
    <property type="term" value="F:dioxygenase activity"/>
    <property type="evidence" value="ECO:0007669"/>
    <property type="project" value="UniProtKB-KW"/>
</dbReference>
<dbReference type="eggNOG" id="COG2146">
    <property type="taxonomic scope" value="Bacteria"/>
</dbReference>
<dbReference type="SUPFAM" id="SSF50022">
    <property type="entry name" value="ISP domain"/>
    <property type="match status" value="1"/>
</dbReference>
<dbReference type="GO" id="GO:0016705">
    <property type="term" value="F:oxidoreductase activity, acting on paired donors, with incorporation or reduction of molecular oxygen"/>
    <property type="evidence" value="ECO:0007669"/>
    <property type="project" value="UniProtKB-ARBA"/>
</dbReference>
<dbReference type="Proteomes" id="UP000215374">
    <property type="component" value="Chromosome 1"/>
</dbReference>
<dbReference type="Gene3D" id="2.102.10.10">
    <property type="entry name" value="Rieske [2Fe-2S] iron-sulphur domain"/>
    <property type="match status" value="1"/>
</dbReference>
<dbReference type="HOGENOM" id="CLU_055690_5_2_11"/>
<keyword evidence="4" id="KW-0411">Iron-sulfur</keyword>
<dbReference type="InterPro" id="IPR036922">
    <property type="entry name" value="Rieske_2Fe-2S_sf"/>
</dbReference>
<organism evidence="6 8">
    <name type="scientific">Corynebacterium imitans</name>
    <dbReference type="NCBI Taxonomy" id="156978"/>
    <lineage>
        <taxon>Bacteria</taxon>
        <taxon>Bacillati</taxon>
        <taxon>Actinomycetota</taxon>
        <taxon>Actinomycetes</taxon>
        <taxon>Mycobacteriales</taxon>
        <taxon>Corynebacteriaceae</taxon>
        <taxon>Corynebacterium</taxon>
    </lineage>
</organism>
<keyword evidence="2" id="KW-0479">Metal-binding</keyword>
<dbReference type="Pfam" id="PF00355">
    <property type="entry name" value="Rieske"/>
    <property type="match status" value="1"/>
</dbReference>
<evidence type="ECO:0000256" key="1">
    <source>
        <dbReference type="ARBA" id="ARBA00022714"/>
    </source>
</evidence>
<dbReference type="OrthoDB" id="147178at2"/>
<evidence type="ECO:0000259" key="5">
    <source>
        <dbReference type="PROSITE" id="PS51296"/>
    </source>
</evidence>
<keyword evidence="8" id="KW-1185">Reference proteome</keyword>
<evidence type="ECO:0000313" key="6">
    <source>
        <dbReference type="EMBL" id="AIJ34457.1"/>
    </source>
</evidence>
<feature type="domain" description="Rieske" evidence="5">
    <location>
        <begin position="30"/>
        <end position="105"/>
    </location>
</feature>
<dbReference type="AlphaFoldDB" id="A0A076NUA0"/>
<reference evidence="6 8" key="1">
    <citation type="submission" date="2014-08" db="EMBL/GenBank/DDBJ databases">
        <title>Complete genome sequence of Corynebacterium imitans DSM 44264, isolated from a five-month-old boy with suspected pharyngeal diphtheria.</title>
        <authorList>
            <person name="Mollmann S."/>
            <person name="Albersmeier A."/>
            <person name="Ruckert C."/>
            <person name="Tauch A."/>
        </authorList>
    </citation>
    <scope>NUCLEOTIDE SEQUENCE [LARGE SCALE GENOMIC DNA]</scope>
    <source>
        <strain evidence="6 8">DSM 44264</strain>
    </source>
</reference>
<dbReference type="EMBL" id="CP009211">
    <property type="protein sequence ID" value="AIJ34457.1"/>
    <property type="molecule type" value="Genomic_DNA"/>
</dbReference>
<accession>A0A076NUA0</accession>